<organism evidence="1 2">
    <name type="scientific">Ancylostoma ceylanicum</name>
    <dbReference type="NCBI Taxonomy" id="53326"/>
    <lineage>
        <taxon>Eukaryota</taxon>
        <taxon>Metazoa</taxon>
        <taxon>Ecdysozoa</taxon>
        <taxon>Nematoda</taxon>
        <taxon>Chromadorea</taxon>
        <taxon>Rhabditida</taxon>
        <taxon>Rhabditina</taxon>
        <taxon>Rhabditomorpha</taxon>
        <taxon>Strongyloidea</taxon>
        <taxon>Ancylostomatidae</taxon>
        <taxon>Ancylostomatinae</taxon>
        <taxon>Ancylostoma</taxon>
    </lineage>
</organism>
<dbReference type="EMBL" id="JARK01001559">
    <property type="protein sequence ID" value="EYB90102.1"/>
    <property type="molecule type" value="Genomic_DNA"/>
</dbReference>
<comment type="caution">
    <text evidence="1">The sequence shown here is derived from an EMBL/GenBank/DDBJ whole genome shotgun (WGS) entry which is preliminary data.</text>
</comment>
<evidence type="ECO:0000313" key="1">
    <source>
        <dbReference type="EMBL" id="EYB90102.1"/>
    </source>
</evidence>
<dbReference type="AlphaFoldDB" id="A0A016SI99"/>
<reference evidence="2" key="1">
    <citation type="journal article" date="2015" name="Nat. Genet.">
        <title>The genome and transcriptome of the zoonotic hookworm Ancylostoma ceylanicum identify infection-specific gene families.</title>
        <authorList>
            <person name="Schwarz E.M."/>
            <person name="Hu Y."/>
            <person name="Antoshechkin I."/>
            <person name="Miller M.M."/>
            <person name="Sternberg P.W."/>
            <person name="Aroian R.V."/>
        </authorList>
    </citation>
    <scope>NUCLEOTIDE SEQUENCE</scope>
    <source>
        <strain evidence="2">HY135</strain>
    </source>
</reference>
<name>A0A016SI99_9BILA</name>
<accession>A0A016SI99</accession>
<keyword evidence="2" id="KW-1185">Reference proteome</keyword>
<evidence type="ECO:0000313" key="2">
    <source>
        <dbReference type="Proteomes" id="UP000024635"/>
    </source>
</evidence>
<gene>
    <name evidence="1" type="primary">Acey_s0223.g2656</name>
    <name evidence="1" type="ORF">Y032_0223g2656</name>
</gene>
<proteinExistence type="predicted"/>
<protein>
    <submittedName>
        <fullName evidence="1">Uncharacterized protein</fullName>
    </submittedName>
</protein>
<sequence length="97" mass="10850">MMATLKQILCKVHSSALIFFFTSLAVRLTPDFQTYIDARFARTVHTECKQSPEDLSGDSNIFSYSVNALLNPLKPASGGLSHLRRVLLLRLAMDMSM</sequence>
<dbReference type="Proteomes" id="UP000024635">
    <property type="component" value="Unassembled WGS sequence"/>
</dbReference>